<evidence type="ECO:0000313" key="3">
    <source>
        <dbReference type="EMBL" id="KAG8233602.1"/>
    </source>
</evidence>
<dbReference type="AlphaFoldDB" id="A0A8K0P596"/>
<evidence type="ECO:0000256" key="1">
    <source>
        <dbReference type="ARBA" id="ARBA00006019"/>
    </source>
</evidence>
<dbReference type="Proteomes" id="UP000792457">
    <property type="component" value="Unassembled WGS sequence"/>
</dbReference>
<evidence type="ECO:0000259" key="2">
    <source>
        <dbReference type="Pfam" id="PF00888"/>
    </source>
</evidence>
<dbReference type="GO" id="GO:0006511">
    <property type="term" value="P:ubiquitin-dependent protein catabolic process"/>
    <property type="evidence" value="ECO:0007669"/>
    <property type="project" value="InterPro"/>
</dbReference>
<dbReference type="OrthoDB" id="27073at2759"/>
<dbReference type="PANTHER" id="PTHR11932">
    <property type="entry name" value="CULLIN"/>
    <property type="match status" value="1"/>
</dbReference>
<dbReference type="FunFam" id="1.20.1310.10:FF:000016">
    <property type="entry name" value="Cullin 2"/>
    <property type="match status" value="1"/>
</dbReference>
<dbReference type="Pfam" id="PF00888">
    <property type="entry name" value="Cullin"/>
    <property type="match status" value="1"/>
</dbReference>
<name>A0A8K0P596_LADFU</name>
<proteinExistence type="inferred from homology"/>
<evidence type="ECO:0000313" key="4">
    <source>
        <dbReference type="Proteomes" id="UP000792457"/>
    </source>
</evidence>
<dbReference type="Gene3D" id="1.20.1310.10">
    <property type="entry name" value="Cullin Repeats"/>
    <property type="match status" value="2"/>
</dbReference>
<accession>A0A8K0P596</accession>
<dbReference type="InterPro" id="IPR045093">
    <property type="entry name" value="Cullin"/>
</dbReference>
<dbReference type="InterPro" id="IPR001373">
    <property type="entry name" value="Cullin_N"/>
</dbReference>
<sequence>MSLKPKRVNFNETWNVLQETVKGVITLGNVPKATWYDRFSDVYSLCVAYPEPLADRLYQETKTFLDNHVRSLLEHVRSYGESNLLRTYHDAWMEYSQGIDYLHRLYSYLNQQHIKKQKLSEAEIIYGNHTPDSFEQMEIGELGLEIWKRNMIEPLWDSLGYLLLEGIQQDRVGDAPFHVKDTIRGVIQSFVSVEEYKKKGNLELYEKIFEKRFLQASGEYYEREASRLLQECDVSQYMERVVQRLEEETLRSKKFLHSRLRLLIYLIVY</sequence>
<dbReference type="SUPFAM" id="SSF74788">
    <property type="entry name" value="Cullin repeat-like"/>
    <property type="match status" value="1"/>
</dbReference>
<comment type="caution">
    <text evidence="3">The sequence shown here is derived from an EMBL/GenBank/DDBJ whole genome shotgun (WGS) entry which is preliminary data.</text>
</comment>
<protein>
    <recommendedName>
        <fullName evidence="2">Cullin N-terminal domain-containing protein</fullName>
    </recommendedName>
</protein>
<gene>
    <name evidence="3" type="ORF">J437_LFUL001013</name>
</gene>
<keyword evidence="4" id="KW-1185">Reference proteome</keyword>
<comment type="similarity">
    <text evidence="1">Belongs to the cullin family.</text>
</comment>
<feature type="domain" description="Cullin N-terminal" evidence="2">
    <location>
        <begin position="14"/>
        <end position="259"/>
    </location>
</feature>
<reference evidence="3" key="1">
    <citation type="submission" date="2013-04" db="EMBL/GenBank/DDBJ databases">
        <authorList>
            <person name="Qu J."/>
            <person name="Murali S.C."/>
            <person name="Bandaranaike D."/>
            <person name="Bellair M."/>
            <person name="Blankenburg K."/>
            <person name="Chao H."/>
            <person name="Dinh H."/>
            <person name="Doddapaneni H."/>
            <person name="Downs B."/>
            <person name="Dugan-Rocha S."/>
            <person name="Elkadiri S."/>
            <person name="Gnanaolivu R.D."/>
            <person name="Hernandez B."/>
            <person name="Javaid M."/>
            <person name="Jayaseelan J.C."/>
            <person name="Lee S."/>
            <person name="Li M."/>
            <person name="Ming W."/>
            <person name="Munidasa M."/>
            <person name="Muniz J."/>
            <person name="Nguyen L."/>
            <person name="Ongeri F."/>
            <person name="Osuji N."/>
            <person name="Pu L.-L."/>
            <person name="Puazo M."/>
            <person name="Qu C."/>
            <person name="Quiroz J."/>
            <person name="Raj R."/>
            <person name="Weissenberger G."/>
            <person name="Xin Y."/>
            <person name="Zou X."/>
            <person name="Han Y."/>
            <person name="Richards S."/>
            <person name="Worley K."/>
            <person name="Muzny D."/>
            <person name="Gibbs R."/>
        </authorList>
    </citation>
    <scope>NUCLEOTIDE SEQUENCE</scope>
    <source>
        <strain evidence="3">Sampled in the wild</strain>
    </source>
</reference>
<dbReference type="InterPro" id="IPR016159">
    <property type="entry name" value="Cullin_repeat-like_dom_sf"/>
</dbReference>
<dbReference type="EMBL" id="KZ308731">
    <property type="protein sequence ID" value="KAG8233602.1"/>
    <property type="molecule type" value="Genomic_DNA"/>
</dbReference>
<reference evidence="3" key="2">
    <citation type="submission" date="2017-10" db="EMBL/GenBank/DDBJ databases">
        <title>Ladona fulva Genome sequencing and assembly.</title>
        <authorList>
            <person name="Murali S."/>
            <person name="Richards S."/>
            <person name="Bandaranaike D."/>
            <person name="Bellair M."/>
            <person name="Blankenburg K."/>
            <person name="Chao H."/>
            <person name="Dinh H."/>
            <person name="Doddapaneni H."/>
            <person name="Dugan-Rocha S."/>
            <person name="Elkadiri S."/>
            <person name="Gnanaolivu R."/>
            <person name="Hernandez B."/>
            <person name="Skinner E."/>
            <person name="Javaid M."/>
            <person name="Lee S."/>
            <person name="Li M."/>
            <person name="Ming W."/>
            <person name="Munidasa M."/>
            <person name="Muniz J."/>
            <person name="Nguyen L."/>
            <person name="Hughes D."/>
            <person name="Osuji N."/>
            <person name="Pu L.-L."/>
            <person name="Puazo M."/>
            <person name="Qu C."/>
            <person name="Quiroz J."/>
            <person name="Raj R."/>
            <person name="Weissenberger G."/>
            <person name="Xin Y."/>
            <person name="Zou X."/>
            <person name="Han Y."/>
            <person name="Worley K."/>
            <person name="Muzny D."/>
            <person name="Gibbs R."/>
        </authorList>
    </citation>
    <scope>NUCLEOTIDE SEQUENCE</scope>
    <source>
        <strain evidence="3">Sampled in the wild</strain>
    </source>
</reference>
<dbReference type="GO" id="GO:0031625">
    <property type="term" value="F:ubiquitin protein ligase binding"/>
    <property type="evidence" value="ECO:0007669"/>
    <property type="project" value="InterPro"/>
</dbReference>
<organism evidence="3 4">
    <name type="scientific">Ladona fulva</name>
    <name type="common">Scarce chaser dragonfly</name>
    <name type="synonym">Libellula fulva</name>
    <dbReference type="NCBI Taxonomy" id="123851"/>
    <lineage>
        <taxon>Eukaryota</taxon>
        <taxon>Metazoa</taxon>
        <taxon>Ecdysozoa</taxon>
        <taxon>Arthropoda</taxon>
        <taxon>Hexapoda</taxon>
        <taxon>Insecta</taxon>
        <taxon>Pterygota</taxon>
        <taxon>Palaeoptera</taxon>
        <taxon>Odonata</taxon>
        <taxon>Epiprocta</taxon>
        <taxon>Anisoptera</taxon>
        <taxon>Libelluloidea</taxon>
        <taxon>Libellulidae</taxon>
        <taxon>Ladona</taxon>
    </lineage>
</organism>